<dbReference type="InterPro" id="IPR050066">
    <property type="entry name" value="UvrABC_protein_C"/>
</dbReference>
<feature type="domain" description="UvrC family homology region profile" evidence="3">
    <location>
        <begin position="298"/>
        <end position="398"/>
    </location>
</feature>
<feature type="domain" description="UVR" evidence="1">
    <location>
        <begin position="238"/>
        <end position="273"/>
    </location>
</feature>
<dbReference type="SUPFAM" id="SSF82771">
    <property type="entry name" value="GIY-YIG endonuclease"/>
    <property type="match status" value="1"/>
</dbReference>
<evidence type="ECO:0000313" key="4">
    <source>
        <dbReference type="EMBL" id="KKW17420.1"/>
    </source>
</evidence>
<dbReference type="PROSITE" id="PS50151">
    <property type="entry name" value="UVR"/>
    <property type="match status" value="1"/>
</dbReference>
<dbReference type="PANTHER" id="PTHR30562">
    <property type="entry name" value="UVRC/OXIDOREDUCTASE"/>
    <property type="match status" value="1"/>
</dbReference>
<evidence type="ECO:0000313" key="5">
    <source>
        <dbReference type="Proteomes" id="UP000034120"/>
    </source>
</evidence>
<dbReference type="PANTHER" id="PTHR30562:SF1">
    <property type="entry name" value="UVRABC SYSTEM PROTEIN C"/>
    <property type="match status" value="1"/>
</dbReference>
<dbReference type="InterPro" id="IPR038476">
    <property type="entry name" value="UvrC_RNase_H_dom_sf"/>
</dbReference>
<evidence type="ECO:0000259" key="3">
    <source>
        <dbReference type="PROSITE" id="PS50165"/>
    </source>
</evidence>
<accession>A0A0G1WFL7</accession>
<dbReference type="Proteomes" id="UP000034120">
    <property type="component" value="Unassembled WGS sequence"/>
</dbReference>
<dbReference type="PATRIC" id="fig|1618673.3.peg.269"/>
<dbReference type="Pfam" id="PF02151">
    <property type="entry name" value="UVR"/>
    <property type="match status" value="1"/>
</dbReference>
<evidence type="ECO:0000259" key="2">
    <source>
        <dbReference type="PROSITE" id="PS50164"/>
    </source>
</evidence>
<comment type="caution">
    <text evidence="4">The sequence shown here is derived from an EMBL/GenBank/DDBJ whole genome shotgun (WGS) entry which is preliminary data.</text>
</comment>
<dbReference type="GO" id="GO:0006289">
    <property type="term" value="P:nucleotide-excision repair"/>
    <property type="evidence" value="ECO:0007669"/>
    <property type="project" value="InterPro"/>
</dbReference>
<dbReference type="AlphaFoldDB" id="A0A0G1WFL7"/>
<dbReference type="InterPro" id="IPR047296">
    <property type="entry name" value="GIY-YIG_UvrC_Cho"/>
</dbReference>
<proteinExistence type="predicted"/>
<gene>
    <name evidence="4" type="ORF">UY57_C0017G0006</name>
</gene>
<dbReference type="Gene3D" id="3.40.1440.10">
    <property type="entry name" value="GIY-YIG endonuclease"/>
    <property type="match status" value="1"/>
</dbReference>
<dbReference type="CDD" id="cd10434">
    <property type="entry name" value="GIY-YIG_UvrC_Cho"/>
    <property type="match status" value="1"/>
</dbReference>
<dbReference type="GO" id="GO:0009380">
    <property type="term" value="C:excinuclease repair complex"/>
    <property type="evidence" value="ECO:0007669"/>
    <property type="project" value="TreeGrafter"/>
</dbReference>
<dbReference type="InterPro" id="IPR001943">
    <property type="entry name" value="UVR_dom"/>
</dbReference>
<dbReference type="Gene3D" id="3.30.420.340">
    <property type="entry name" value="UvrC, RNAse H endonuclease domain"/>
    <property type="match status" value="1"/>
</dbReference>
<dbReference type="InterPro" id="IPR036876">
    <property type="entry name" value="UVR_dom_sf"/>
</dbReference>
<feature type="domain" description="GIY-YIG" evidence="2">
    <location>
        <begin position="13"/>
        <end position="103"/>
    </location>
</feature>
<dbReference type="GO" id="GO:0009381">
    <property type="term" value="F:excinuclease ABC activity"/>
    <property type="evidence" value="ECO:0007669"/>
    <property type="project" value="InterPro"/>
</dbReference>
<dbReference type="InterPro" id="IPR001162">
    <property type="entry name" value="UvrC_RNase_H_dom"/>
</dbReference>
<dbReference type="PROSITE" id="PS50165">
    <property type="entry name" value="UVRC"/>
    <property type="match status" value="1"/>
</dbReference>
<dbReference type="PROSITE" id="PS50164">
    <property type="entry name" value="GIY_YIG"/>
    <property type="match status" value="1"/>
</dbReference>
<dbReference type="SUPFAM" id="SSF46600">
    <property type="entry name" value="C-terminal UvrC-binding domain of UvrB"/>
    <property type="match status" value="1"/>
</dbReference>
<organism evidence="4 5">
    <name type="scientific">Candidatus Kaiserbacteria bacterium GW2011_GWB1_50_17</name>
    <dbReference type="NCBI Taxonomy" id="1618673"/>
    <lineage>
        <taxon>Bacteria</taxon>
        <taxon>Candidatus Kaiseribacteriota</taxon>
    </lineage>
</organism>
<dbReference type="SMART" id="SM00465">
    <property type="entry name" value="GIYc"/>
    <property type="match status" value="1"/>
</dbReference>
<reference evidence="4 5" key="1">
    <citation type="journal article" date="2015" name="Nature">
        <title>rRNA introns, odd ribosomes, and small enigmatic genomes across a large radiation of phyla.</title>
        <authorList>
            <person name="Brown C.T."/>
            <person name="Hug L.A."/>
            <person name="Thomas B.C."/>
            <person name="Sharon I."/>
            <person name="Castelle C.J."/>
            <person name="Singh A."/>
            <person name="Wilkins M.J."/>
            <person name="Williams K.H."/>
            <person name="Banfield J.F."/>
        </authorList>
    </citation>
    <scope>NUCLEOTIDE SEQUENCE [LARGE SCALE GENOMIC DNA]</scope>
</reference>
<dbReference type="Pfam" id="PF08459">
    <property type="entry name" value="UvrC_RNaseH_dom"/>
    <property type="match status" value="1"/>
</dbReference>
<protein>
    <submittedName>
        <fullName evidence="4">Excinuclease ABC, C subunit</fullName>
    </submittedName>
</protein>
<evidence type="ECO:0000259" key="1">
    <source>
        <dbReference type="PROSITE" id="PS50151"/>
    </source>
</evidence>
<dbReference type="InterPro" id="IPR000305">
    <property type="entry name" value="GIY-YIG_endonuc"/>
</dbReference>
<sequence length="461" mass="51754">MTRDNLTKYKLPDAPGVYMFLGSPSRGVSARRGKEILYIGKAASLRDRVRSYFSSDLSDARSPAVVGMIEKATSLSWQETGSVLEALILEANLIKKHQPLFNVEQKDNKSWNYLVITKEKFPRVLLIRGRELFSHSLKSESRKLKAIFGPYPHGGQLKEALKMIRRIFPYRDSKCIPCADQLNGKLLSNSHELDNKKCRPCFNRQIGLCPGVCSGEATKSEYARTVKHLKELLSGNFKGLKRKLAQEMKTAVAKEEFETAQELRRQIRALEHIRDVSLIKKEGRVSMGGPSTFFDATQNKSLRAIRPALSPERAGRIEAYDIAHTAGSDTVAVMTVVQNGEPEKSAYRKFKIRTAKNDDVAALSEAIERRLSHTEWSLPRVLVIDGGKAQLHATERILKSVGLAIPVVGVVKNEFHKPKNLIGNQKSIQTYGKDILLANAEAHRFAVTFHRARQRKGMIPR</sequence>
<dbReference type="InterPro" id="IPR035901">
    <property type="entry name" value="GIY-YIG_endonuc_sf"/>
</dbReference>
<dbReference type="EMBL" id="LCQM01000017">
    <property type="protein sequence ID" value="KKW17420.1"/>
    <property type="molecule type" value="Genomic_DNA"/>
</dbReference>
<name>A0A0G1WFL7_9BACT</name>